<proteinExistence type="predicted"/>
<organism evidence="2 3">
    <name type="scientific">Ensete ventricosum</name>
    <name type="common">Abyssinian banana</name>
    <name type="synonym">Musa ensete</name>
    <dbReference type="NCBI Taxonomy" id="4639"/>
    <lineage>
        <taxon>Eukaryota</taxon>
        <taxon>Viridiplantae</taxon>
        <taxon>Streptophyta</taxon>
        <taxon>Embryophyta</taxon>
        <taxon>Tracheophyta</taxon>
        <taxon>Spermatophyta</taxon>
        <taxon>Magnoliopsida</taxon>
        <taxon>Liliopsida</taxon>
        <taxon>Zingiberales</taxon>
        <taxon>Musaceae</taxon>
        <taxon>Ensete</taxon>
    </lineage>
</organism>
<dbReference type="AlphaFoldDB" id="A0A427AT36"/>
<evidence type="ECO:0000313" key="3">
    <source>
        <dbReference type="Proteomes" id="UP000287651"/>
    </source>
</evidence>
<accession>A0A427AT36</accession>
<gene>
    <name evidence="2" type="ORF">B296_00025475</name>
</gene>
<reference evidence="2 3" key="1">
    <citation type="journal article" date="2014" name="Agronomy (Basel)">
        <title>A Draft Genome Sequence for Ensete ventricosum, the Drought-Tolerant Tree Against Hunger.</title>
        <authorList>
            <person name="Harrison J."/>
            <person name="Moore K.A."/>
            <person name="Paszkiewicz K."/>
            <person name="Jones T."/>
            <person name="Grant M."/>
            <person name="Ambacheew D."/>
            <person name="Muzemil S."/>
            <person name="Studholme D.J."/>
        </authorList>
    </citation>
    <scope>NUCLEOTIDE SEQUENCE [LARGE SCALE GENOMIC DNA]</scope>
</reference>
<evidence type="ECO:0000256" key="1">
    <source>
        <dbReference type="SAM" id="MobiDB-lite"/>
    </source>
</evidence>
<name>A0A427AT36_ENSVE</name>
<dbReference type="EMBL" id="AMZH03001417">
    <property type="protein sequence ID" value="RRT79371.1"/>
    <property type="molecule type" value="Genomic_DNA"/>
</dbReference>
<protein>
    <submittedName>
        <fullName evidence="2">Uncharacterized protein</fullName>
    </submittedName>
</protein>
<comment type="caution">
    <text evidence="2">The sequence shown here is derived from an EMBL/GenBank/DDBJ whole genome shotgun (WGS) entry which is preliminary data.</text>
</comment>
<sequence>MRLSYGLPFTVRPCFISSVGHNENRRNPTTRKLAPALAIHNIFATSLPPSLSILFGGTRGETQGNWNHRERRGETDDDDVDKMISSFSRSGASEGARRRGKWKKADPQAVATVAEERMDASEEEAIVEAFRKALIDRNLLPPRHDDYHTLLRSVSIVDLVPTISSFFHGSHFVHLDIVIVG</sequence>
<dbReference type="Proteomes" id="UP000287651">
    <property type="component" value="Unassembled WGS sequence"/>
</dbReference>
<evidence type="ECO:0000313" key="2">
    <source>
        <dbReference type="EMBL" id="RRT79371.1"/>
    </source>
</evidence>
<feature type="region of interest" description="Disordered" evidence="1">
    <location>
        <begin position="60"/>
        <end position="82"/>
    </location>
</feature>